<sequence>MSFLVLLLYLTAVSLGSPDVLGALASSQALFGRDDDPKAATEAAVRAVAGTLAGPAGRASSHVPDSPTSRCLDTCQSVGADKTIKSCEDKNPLFGILVTSCLCGSLINKLNDCAVCMQANASVVAAYQSFSSICFNYGFTSENGTALVGEPDFPHCEHAVYIWATPYFITGGFDLTFTPFNPANKSLPAEITDGGAGSQVSNYTFLVDYPVNTQITLNVTDSEAHSSAISTTLTVLNSSDTSWYWHDSSESATYSLGAHSRGDQRHHRRHLSTNGPMDAHDSNFDSGDRINTFISQSLANLRSWAYNHCDFELPGSGSRTGKNLSCMPASVKNATKPWFDQATVAVQDWDYEDTKLLFS</sequence>
<comment type="caution">
    <text evidence="3">The sequence shown here is derived from an EMBL/GenBank/DDBJ whole genome shotgun (WGS) entry which is preliminary data.</text>
</comment>
<protein>
    <submittedName>
        <fullName evidence="3">Uncharacterized protein</fullName>
    </submittedName>
</protein>
<organism evidence="3 4">
    <name type="scientific">Mycena pura</name>
    <dbReference type="NCBI Taxonomy" id="153505"/>
    <lineage>
        <taxon>Eukaryota</taxon>
        <taxon>Fungi</taxon>
        <taxon>Dikarya</taxon>
        <taxon>Basidiomycota</taxon>
        <taxon>Agaricomycotina</taxon>
        <taxon>Agaricomycetes</taxon>
        <taxon>Agaricomycetidae</taxon>
        <taxon>Agaricales</taxon>
        <taxon>Marasmiineae</taxon>
        <taxon>Mycenaceae</taxon>
        <taxon>Mycena</taxon>
    </lineage>
</organism>
<evidence type="ECO:0000313" key="4">
    <source>
        <dbReference type="Proteomes" id="UP001219525"/>
    </source>
</evidence>
<evidence type="ECO:0000256" key="1">
    <source>
        <dbReference type="SAM" id="MobiDB-lite"/>
    </source>
</evidence>
<evidence type="ECO:0000313" key="3">
    <source>
        <dbReference type="EMBL" id="KAJ7206816.1"/>
    </source>
</evidence>
<feature type="region of interest" description="Disordered" evidence="1">
    <location>
        <begin position="256"/>
        <end position="282"/>
    </location>
</feature>
<gene>
    <name evidence="3" type="ORF">GGX14DRAFT_396745</name>
</gene>
<feature type="chain" id="PRO_5042073373" evidence="2">
    <location>
        <begin position="17"/>
        <end position="359"/>
    </location>
</feature>
<reference evidence="3" key="1">
    <citation type="submission" date="2023-03" db="EMBL/GenBank/DDBJ databases">
        <title>Massive genome expansion in bonnet fungi (Mycena s.s.) driven by repeated elements and novel gene families across ecological guilds.</title>
        <authorList>
            <consortium name="Lawrence Berkeley National Laboratory"/>
            <person name="Harder C.B."/>
            <person name="Miyauchi S."/>
            <person name="Viragh M."/>
            <person name="Kuo A."/>
            <person name="Thoen E."/>
            <person name="Andreopoulos B."/>
            <person name="Lu D."/>
            <person name="Skrede I."/>
            <person name="Drula E."/>
            <person name="Henrissat B."/>
            <person name="Morin E."/>
            <person name="Kohler A."/>
            <person name="Barry K."/>
            <person name="LaButti K."/>
            <person name="Morin E."/>
            <person name="Salamov A."/>
            <person name="Lipzen A."/>
            <person name="Mereny Z."/>
            <person name="Hegedus B."/>
            <person name="Baldrian P."/>
            <person name="Stursova M."/>
            <person name="Weitz H."/>
            <person name="Taylor A."/>
            <person name="Grigoriev I.V."/>
            <person name="Nagy L.G."/>
            <person name="Martin F."/>
            <person name="Kauserud H."/>
        </authorList>
    </citation>
    <scope>NUCLEOTIDE SEQUENCE</scope>
    <source>
        <strain evidence="3">9144</strain>
    </source>
</reference>
<proteinExistence type="predicted"/>
<dbReference type="Proteomes" id="UP001219525">
    <property type="component" value="Unassembled WGS sequence"/>
</dbReference>
<name>A0AAD6VBW5_9AGAR</name>
<feature type="signal peptide" evidence="2">
    <location>
        <begin position="1"/>
        <end position="16"/>
    </location>
</feature>
<keyword evidence="2" id="KW-0732">Signal</keyword>
<dbReference type="EMBL" id="JARJCW010000038">
    <property type="protein sequence ID" value="KAJ7206816.1"/>
    <property type="molecule type" value="Genomic_DNA"/>
</dbReference>
<evidence type="ECO:0000256" key="2">
    <source>
        <dbReference type="SAM" id="SignalP"/>
    </source>
</evidence>
<dbReference type="AlphaFoldDB" id="A0AAD6VBW5"/>
<keyword evidence="4" id="KW-1185">Reference proteome</keyword>
<accession>A0AAD6VBW5</accession>